<reference evidence="3 4" key="1">
    <citation type="journal article" date="2012" name="Science">
        <title>The Paleozoic origin of enzymatic lignin decomposition reconstructed from 31 fungal genomes.</title>
        <authorList>
            <person name="Floudas D."/>
            <person name="Binder M."/>
            <person name="Riley R."/>
            <person name="Barry K."/>
            <person name="Blanchette R.A."/>
            <person name="Henrissat B."/>
            <person name="Martinez A.T."/>
            <person name="Otillar R."/>
            <person name="Spatafora J.W."/>
            <person name="Yadav J.S."/>
            <person name="Aerts A."/>
            <person name="Benoit I."/>
            <person name="Boyd A."/>
            <person name="Carlson A."/>
            <person name="Copeland A."/>
            <person name="Coutinho P.M."/>
            <person name="de Vries R.P."/>
            <person name="Ferreira P."/>
            <person name="Findley K."/>
            <person name="Foster B."/>
            <person name="Gaskell J."/>
            <person name="Glotzer D."/>
            <person name="Gorecki P."/>
            <person name="Heitman J."/>
            <person name="Hesse C."/>
            <person name="Hori C."/>
            <person name="Igarashi K."/>
            <person name="Jurgens J.A."/>
            <person name="Kallen N."/>
            <person name="Kersten P."/>
            <person name="Kohler A."/>
            <person name="Kuees U."/>
            <person name="Kumar T.K.A."/>
            <person name="Kuo A."/>
            <person name="LaButti K."/>
            <person name="Larrondo L.F."/>
            <person name="Lindquist E."/>
            <person name="Ling A."/>
            <person name="Lombard V."/>
            <person name="Lucas S."/>
            <person name="Lundell T."/>
            <person name="Martin R."/>
            <person name="McLaughlin D.J."/>
            <person name="Morgenstern I."/>
            <person name="Morin E."/>
            <person name="Murat C."/>
            <person name="Nagy L.G."/>
            <person name="Nolan M."/>
            <person name="Ohm R.A."/>
            <person name="Patyshakuliyeva A."/>
            <person name="Rokas A."/>
            <person name="Ruiz-Duenas F.J."/>
            <person name="Sabat G."/>
            <person name="Salamov A."/>
            <person name="Samejima M."/>
            <person name="Schmutz J."/>
            <person name="Slot J.C."/>
            <person name="St John F."/>
            <person name="Stenlid J."/>
            <person name="Sun H."/>
            <person name="Sun S."/>
            <person name="Syed K."/>
            <person name="Tsang A."/>
            <person name="Wiebenga A."/>
            <person name="Young D."/>
            <person name="Pisabarro A."/>
            <person name="Eastwood D.C."/>
            <person name="Martin F."/>
            <person name="Cullen D."/>
            <person name="Grigoriev I.V."/>
            <person name="Hibbett D.S."/>
        </authorList>
    </citation>
    <scope>NUCLEOTIDE SEQUENCE</scope>
    <source>
        <strain evidence="4">FP-58527</strain>
    </source>
</reference>
<dbReference type="HOGENOM" id="CLU_033082_3_0_1"/>
<evidence type="ECO:0000256" key="1">
    <source>
        <dbReference type="SAM" id="MobiDB-lite"/>
    </source>
</evidence>
<evidence type="ECO:0000313" key="4">
    <source>
        <dbReference type="Proteomes" id="UP000015241"/>
    </source>
</evidence>
<keyword evidence="4" id="KW-1185">Reference proteome</keyword>
<feature type="compositionally biased region" description="Basic residues" evidence="1">
    <location>
        <begin position="1"/>
        <end position="10"/>
    </location>
</feature>
<dbReference type="InterPro" id="IPR000210">
    <property type="entry name" value="BTB/POZ_dom"/>
</dbReference>
<gene>
    <name evidence="3" type="ORF">FOMPIDRAFT_1021416</name>
</gene>
<evidence type="ECO:0000313" key="3">
    <source>
        <dbReference type="EMBL" id="EPT05699.1"/>
    </source>
</evidence>
<dbReference type="eggNOG" id="ENOG502SS3Q">
    <property type="taxonomic scope" value="Eukaryota"/>
</dbReference>
<dbReference type="Proteomes" id="UP000015241">
    <property type="component" value="Unassembled WGS sequence"/>
</dbReference>
<proteinExistence type="predicted"/>
<dbReference type="InterPro" id="IPR011333">
    <property type="entry name" value="SKP1/BTB/POZ_sf"/>
</dbReference>
<feature type="domain" description="BTB" evidence="2">
    <location>
        <begin position="38"/>
        <end position="115"/>
    </location>
</feature>
<dbReference type="Gene3D" id="3.30.710.10">
    <property type="entry name" value="Potassium Channel Kv1.1, Chain A"/>
    <property type="match status" value="1"/>
</dbReference>
<dbReference type="InParanoid" id="S8ES15"/>
<name>S8ES15_FOMSC</name>
<feature type="region of interest" description="Disordered" evidence="1">
    <location>
        <begin position="1"/>
        <end position="30"/>
    </location>
</feature>
<feature type="compositionally biased region" description="Basic and acidic residues" evidence="1">
    <location>
        <begin position="16"/>
        <end position="30"/>
    </location>
</feature>
<accession>S8ES15</accession>
<dbReference type="STRING" id="743788.S8ES15"/>
<protein>
    <recommendedName>
        <fullName evidence="2">BTB domain-containing protein</fullName>
    </recommendedName>
</protein>
<dbReference type="OrthoDB" id="3036049at2759"/>
<dbReference type="EMBL" id="KE504123">
    <property type="protein sequence ID" value="EPT05699.1"/>
    <property type="molecule type" value="Genomic_DNA"/>
</dbReference>
<dbReference type="PROSITE" id="PS50097">
    <property type="entry name" value="BTB"/>
    <property type="match status" value="1"/>
</dbReference>
<sequence length="353" mass="39200">MTTPRKRRRATSVSEEEGKPKLLGARPEKDPDIWFPDGNLVLEAGGISFKVYGGLLAAQSEVFRKLLGDAAQARRLEMELNPFEDSCPTIRLADHPDDLRHLLRVVFFGSSLFNSANDGMPFLVVAALVQLGHKYRIQPVVDEGIRRMSSCFSHELEVWDEANKNMGNALMSYAATDAITVVNIARLTGVHSMLPVALYLCCQLDIDMILNGTPRGDGSREKLAPSDIALCLEQRVCLCHDNVVSALRIWRATPSDDCERRGCLRVFEAVTSDWLDYDTSGLNHAATMDGWNDFFENGEFDLCKPCFEMVKGRATNERRILWKRLPRMFGVSPASGPPIAGVNVTADVKVPIS</sequence>
<dbReference type="AlphaFoldDB" id="S8ES15"/>
<evidence type="ECO:0000259" key="2">
    <source>
        <dbReference type="PROSITE" id="PS50097"/>
    </source>
</evidence>
<organism evidence="3 4">
    <name type="scientific">Fomitopsis schrenkii</name>
    <name type="common">Brown rot fungus</name>
    <dbReference type="NCBI Taxonomy" id="2126942"/>
    <lineage>
        <taxon>Eukaryota</taxon>
        <taxon>Fungi</taxon>
        <taxon>Dikarya</taxon>
        <taxon>Basidiomycota</taxon>
        <taxon>Agaricomycotina</taxon>
        <taxon>Agaricomycetes</taxon>
        <taxon>Polyporales</taxon>
        <taxon>Fomitopsis</taxon>
    </lineage>
</organism>